<dbReference type="PANTHER" id="PTHR43649">
    <property type="entry name" value="ARABINOSE-BINDING PROTEIN-RELATED"/>
    <property type="match status" value="1"/>
</dbReference>
<keyword evidence="3" id="KW-1185">Reference proteome</keyword>
<dbReference type="AlphaFoldDB" id="A0A6B8RGB4"/>
<gene>
    <name evidence="2" type="ORF">EHS13_09755</name>
</gene>
<dbReference type="Proteomes" id="UP000426246">
    <property type="component" value="Chromosome"/>
</dbReference>
<dbReference type="RefSeq" id="WP_155700164.1">
    <property type="nucleotide sequence ID" value="NZ_CP034235.1"/>
</dbReference>
<dbReference type="Gene3D" id="3.40.190.10">
    <property type="entry name" value="Periplasmic binding protein-like II"/>
    <property type="match status" value="2"/>
</dbReference>
<name>A0A6B8RGB4_9BACL</name>
<dbReference type="InterPro" id="IPR006059">
    <property type="entry name" value="SBP"/>
</dbReference>
<dbReference type="PROSITE" id="PS51257">
    <property type="entry name" value="PROKAR_LIPOPROTEIN"/>
    <property type="match status" value="1"/>
</dbReference>
<evidence type="ECO:0000256" key="1">
    <source>
        <dbReference type="SAM" id="SignalP"/>
    </source>
</evidence>
<dbReference type="SUPFAM" id="SSF53850">
    <property type="entry name" value="Periplasmic binding protein-like II"/>
    <property type="match status" value="1"/>
</dbReference>
<keyword evidence="1" id="KW-0732">Signal</keyword>
<evidence type="ECO:0000313" key="3">
    <source>
        <dbReference type="Proteomes" id="UP000426246"/>
    </source>
</evidence>
<accession>A0A6B8RGB4</accession>
<feature type="chain" id="PRO_5038399854" evidence="1">
    <location>
        <begin position="21"/>
        <end position="557"/>
    </location>
</feature>
<dbReference type="Pfam" id="PF01547">
    <property type="entry name" value="SBP_bac_1"/>
    <property type="match status" value="1"/>
</dbReference>
<protein>
    <submittedName>
        <fullName evidence="2">Extracellular solute-binding protein</fullName>
    </submittedName>
</protein>
<dbReference type="PANTHER" id="PTHR43649:SF12">
    <property type="entry name" value="DIACETYLCHITOBIOSE BINDING PROTEIN DASA"/>
    <property type="match status" value="1"/>
</dbReference>
<reference evidence="3" key="1">
    <citation type="submission" date="2018-11" db="EMBL/GenBank/DDBJ databases">
        <title>Complete genome sequence of Paenibacillus sp. ML311-T8.</title>
        <authorList>
            <person name="Nam Y.-D."/>
            <person name="Kang J."/>
            <person name="Chung W.-H."/>
            <person name="Park Y.S."/>
        </authorList>
    </citation>
    <scope>NUCLEOTIDE SEQUENCE [LARGE SCALE GENOMIC DNA]</scope>
    <source>
        <strain evidence="3">ML311-T8</strain>
    </source>
</reference>
<dbReference type="InterPro" id="IPR050490">
    <property type="entry name" value="Bact_solute-bd_prot1"/>
</dbReference>
<dbReference type="KEGG" id="ppsc:EHS13_09755"/>
<dbReference type="OrthoDB" id="9787283at2"/>
<organism evidence="2 3">
    <name type="scientific">Paenibacillus psychroresistens</name>
    <dbReference type="NCBI Taxonomy" id="1778678"/>
    <lineage>
        <taxon>Bacteria</taxon>
        <taxon>Bacillati</taxon>
        <taxon>Bacillota</taxon>
        <taxon>Bacilli</taxon>
        <taxon>Bacillales</taxon>
        <taxon>Paenibacillaceae</taxon>
        <taxon>Paenibacillus</taxon>
    </lineage>
</organism>
<feature type="signal peptide" evidence="1">
    <location>
        <begin position="1"/>
        <end position="20"/>
    </location>
</feature>
<proteinExistence type="predicted"/>
<dbReference type="EMBL" id="CP034235">
    <property type="protein sequence ID" value="QGQ95149.1"/>
    <property type="molecule type" value="Genomic_DNA"/>
</dbReference>
<sequence length="557" mass="61830">MKKTLSLMCAVSLMFVLVLAGCTKEKSTETTTAPGGSTESTVTVKPTDNKKVSLSAFIVQLDAIVDVTTNKFTKYLEDKTNVEFKFQVAPQSEANQKLKLLMASGDYPDVIMSGGLSRADLVQYGTNEKVLIPLNSFIVPGTEIYKVLEAHPKLRDEITAPDGNIYALPGLDMKEHVQTGTKLWMNMQWLQNLGLKVPETTEDFKNVLKAFKTKDPNGNKNADEIPLSGAFKTWAGEPQWYLMNAFILADPDKNFLINQGGKLDTAANKPEWKAGLTYIRDLFKEDLIDPSGFTQPEAQLSQLGNNPTEVLGAFSAGHLAMGVDISTPRGKEYDAIPPLTGPSGLKQVPWKSTERVGGFVFAITKKAKNPEAAFRVADYLYSNEGNLYSSFGLPEMKGYRDATNGELSRYGNQAKYTLTPDALYNDSKAKDGLWLQTSLIADTTEFEDLITKSEDFYAPSGYVERLAKIQIDKYTPYKQKSDEIPGLFMDNDTSQKITLMETSLKDYVIASTVEFITGKKDIEKDWDSYVNGLNDLKLADYLSLYQKALDEDAKKKK</sequence>
<evidence type="ECO:0000313" key="2">
    <source>
        <dbReference type="EMBL" id="QGQ95149.1"/>
    </source>
</evidence>